<accession>M3BWS8</accession>
<dbReference type="EMBL" id="KB456264">
    <property type="protein sequence ID" value="EMF12496.1"/>
    <property type="molecule type" value="Genomic_DNA"/>
</dbReference>
<feature type="compositionally biased region" description="Low complexity" evidence="1">
    <location>
        <begin position="452"/>
        <end position="467"/>
    </location>
</feature>
<dbReference type="HOGENOM" id="CLU_567624_0_0_1"/>
<evidence type="ECO:0000313" key="2">
    <source>
        <dbReference type="EMBL" id="EMF12496.1"/>
    </source>
</evidence>
<evidence type="ECO:0000256" key="1">
    <source>
        <dbReference type="SAM" id="MobiDB-lite"/>
    </source>
</evidence>
<feature type="compositionally biased region" description="Low complexity" evidence="1">
    <location>
        <begin position="234"/>
        <end position="245"/>
    </location>
</feature>
<reference evidence="2 3" key="1">
    <citation type="journal article" date="2012" name="PLoS Pathog.">
        <title>Diverse lifestyles and strategies of plant pathogenesis encoded in the genomes of eighteen Dothideomycetes fungi.</title>
        <authorList>
            <person name="Ohm R.A."/>
            <person name="Feau N."/>
            <person name="Henrissat B."/>
            <person name="Schoch C.L."/>
            <person name="Horwitz B.A."/>
            <person name="Barry K.W."/>
            <person name="Condon B.J."/>
            <person name="Copeland A.C."/>
            <person name="Dhillon B."/>
            <person name="Glaser F."/>
            <person name="Hesse C.N."/>
            <person name="Kosti I."/>
            <person name="LaButti K."/>
            <person name="Lindquist E.A."/>
            <person name="Lucas S."/>
            <person name="Salamov A.A."/>
            <person name="Bradshaw R.E."/>
            <person name="Ciuffetti L."/>
            <person name="Hamelin R.C."/>
            <person name="Kema G.H.J."/>
            <person name="Lawrence C."/>
            <person name="Scott J.A."/>
            <person name="Spatafora J.W."/>
            <person name="Turgeon B.G."/>
            <person name="de Wit P.J.G.M."/>
            <person name="Zhong S."/>
            <person name="Goodwin S.B."/>
            <person name="Grigoriev I.V."/>
        </authorList>
    </citation>
    <scope>NUCLEOTIDE SEQUENCE [LARGE SCALE GENOMIC DNA]</scope>
    <source>
        <strain evidence="2 3">SO2202</strain>
    </source>
</reference>
<proteinExistence type="predicted"/>
<keyword evidence="3" id="KW-1185">Reference proteome</keyword>
<organism evidence="2 3">
    <name type="scientific">Sphaerulina musiva (strain SO2202)</name>
    <name type="common">Poplar stem canker fungus</name>
    <name type="synonym">Septoria musiva</name>
    <dbReference type="NCBI Taxonomy" id="692275"/>
    <lineage>
        <taxon>Eukaryota</taxon>
        <taxon>Fungi</taxon>
        <taxon>Dikarya</taxon>
        <taxon>Ascomycota</taxon>
        <taxon>Pezizomycotina</taxon>
        <taxon>Dothideomycetes</taxon>
        <taxon>Dothideomycetidae</taxon>
        <taxon>Mycosphaerellales</taxon>
        <taxon>Mycosphaerellaceae</taxon>
        <taxon>Sphaerulina</taxon>
    </lineage>
</organism>
<evidence type="ECO:0000313" key="3">
    <source>
        <dbReference type="Proteomes" id="UP000016931"/>
    </source>
</evidence>
<sequence length="481" mass="53827">MGIKADMIAGEAAMEELESIINGENFIFEDTVNEDLQSSVESDFSSEEENTTIEELDLREERSFSDEDLIDEDIELFRKRQNNPLFASFHTPYIDSVMNEVEDIATLVNIEDLGADTSPIDEAYPTPYDWVEYENDVAEVTAENNDIVEVFGEQFATIAATGGNLLSAWLLISAYFHVCKVAGTWVPGKLTKERSASLVSEYGHLILRAATKSVEEISRFTASLGSNNMPPAPQQHQQQQKQQQHLPPRWQQLFHEFSLQGFEHEDLMMQFRKLLGETSNPKVAETIFEQTFRNLSAETRLLNFAPALQQYFFFPHSSCSSPSNDETTSDDDDALRALITKFNPEANLMFLNNMKKNKRGNTRISEKEKGRLSHPPPPPSSPYPVSKRSLQSQGQSQEKKKKMQKTKTEKKKKKTVKKTGSSNDGSKKKVGGGVSAGRVMKKGKPVTAAAASGTKMTNSATTTSDTAATIGARRYNLRRRK</sequence>
<feature type="region of interest" description="Disordered" evidence="1">
    <location>
        <begin position="350"/>
        <end position="467"/>
    </location>
</feature>
<name>M3BWS8_SPHMS</name>
<dbReference type="GeneID" id="27899688"/>
<feature type="region of interest" description="Disordered" evidence="1">
    <location>
        <begin position="223"/>
        <end position="245"/>
    </location>
</feature>
<dbReference type="RefSeq" id="XP_016760617.1">
    <property type="nucleotide sequence ID" value="XM_016902551.1"/>
</dbReference>
<dbReference type="AlphaFoldDB" id="M3BWS8"/>
<feature type="compositionally biased region" description="Basic residues" evidence="1">
    <location>
        <begin position="399"/>
        <end position="417"/>
    </location>
</feature>
<protein>
    <submittedName>
        <fullName evidence="2">Uncharacterized protein</fullName>
    </submittedName>
</protein>
<gene>
    <name evidence="2" type="ORF">SEPMUDRAFT_133233</name>
</gene>
<dbReference type="Proteomes" id="UP000016931">
    <property type="component" value="Unassembled WGS sequence"/>
</dbReference>